<feature type="transmembrane region" description="Helical" evidence="5">
    <location>
        <begin position="79"/>
        <end position="102"/>
    </location>
</feature>
<dbReference type="RefSeq" id="WP_220808064.1">
    <property type="nucleotide sequence ID" value="NZ_BPMK01000007.1"/>
</dbReference>
<evidence type="ECO:0000313" key="7">
    <source>
        <dbReference type="Proteomes" id="UP000887222"/>
    </source>
</evidence>
<evidence type="ECO:0000256" key="4">
    <source>
        <dbReference type="ARBA" id="ARBA00023136"/>
    </source>
</evidence>
<keyword evidence="7" id="KW-1185">Reference proteome</keyword>
<protein>
    <recommendedName>
        <fullName evidence="8">Protein-S-isoprenylcysteine O-methyltransferase Ste14</fullName>
    </recommendedName>
</protein>
<comment type="subcellular location">
    <subcellularLocation>
        <location evidence="1">Membrane</location>
        <topology evidence="1">Multi-pass membrane protein</topology>
    </subcellularLocation>
</comment>
<feature type="transmembrane region" description="Helical" evidence="5">
    <location>
        <begin position="6"/>
        <end position="23"/>
    </location>
</feature>
<evidence type="ECO:0000313" key="6">
    <source>
        <dbReference type="EMBL" id="GIZ51907.1"/>
    </source>
</evidence>
<evidence type="ECO:0000256" key="3">
    <source>
        <dbReference type="ARBA" id="ARBA00022989"/>
    </source>
</evidence>
<dbReference type="PANTHER" id="PTHR12714:SF9">
    <property type="entry name" value="PROTEIN-S-ISOPRENYLCYSTEINE O-METHYLTRANSFERASE"/>
    <property type="match status" value="1"/>
</dbReference>
<evidence type="ECO:0000256" key="5">
    <source>
        <dbReference type="SAM" id="Phobius"/>
    </source>
</evidence>
<dbReference type="Gene3D" id="1.20.120.1630">
    <property type="match status" value="1"/>
</dbReference>
<dbReference type="InterPro" id="IPR010721">
    <property type="entry name" value="UstE-like"/>
</dbReference>
<dbReference type="EMBL" id="BPMK01000007">
    <property type="protein sequence ID" value="GIZ51907.1"/>
    <property type="molecule type" value="Genomic_DNA"/>
</dbReference>
<name>A0ABQ4Q4H6_9BURK</name>
<accession>A0ABQ4Q4H6</accession>
<proteinExistence type="predicted"/>
<organism evidence="6 7">
    <name type="scientific">Noviherbaspirillum aridicola</name>
    <dbReference type="NCBI Taxonomy" id="2849687"/>
    <lineage>
        <taxon>Bacteria</taxon>
        <taxon>Pseudomonadati</taxon>
        <taxon>Pseudomonadota</taxon>
        <taxon>Betaproteobacteria</taxon>
        <taxon>Burkholderiales</taxon>
        <taxon>Oxalobacteraceae</taxon>
        <taxon>Noviherbaspirillum</taxon>
    </lineage>
</organism>
<keyword evidence="2 5" id="KW-0812">Transmembrane</keyword>
<evidence type="ECO:0000256" key="1">
    <source>
        <dbReference type="ARBA" id="ARBA00004141"/>
    </source>
</evidence>
<dbReference type="Proteomes" id="UP000887222">
    <property type="component" value="Unassembled WGS sequence"/>
</dbReference>
<keyword evidence="4 5" id="KW-0472">Membrane</keyword>
<feature type="transmembrane region" description="Helical" evidence="5">
    <location>
        <begin position="43"/>
        <end position="67"/>
    </location>
</feature>
<dbReference type="PANTHER" id="PTHR12714">
    <property type="entry name" value="PROTEIN-S ISOPRENYLCYSTEINE O-METHYLTRANSFERASE"/>
    <property type="match status" value="1"/>
</dbReference>
<comment type="caution">
    <text evidence="6">The sequence shown here is derived from an EMBL/GenBank/DDBJ whole genome shotgun (WGS) entry which is preliminary data.</text>
</comment>
<dbReference type="Pfam" id="PF06966">
    <property type="entry name" value="DUF1295"/>
    <property type="match status" value="1"/>
</dbReference>
<evidence type="ECO:0008006" key="8">
    <source>
        <dbReference type="Google" id="ProtNLM"/>
    </source>
</evidence>
<reference evidence="6 7" key="1">
    <citation type="journal article" date="2022" name="Int. J. Syst. Evol. Microbiol.">
        <title>Noviherbaspirillum aridicola sp. nov., isolated from an arid soil in Pakistan.</title>
        <authorList>
            <person name="Khan I.U."/>
            <person name="Saqib M."/>
            <person name="Amin A."/>
            <person name="Hussain F."/>
            <person name="Li L."/>
            <person name="Liu Y.H."/>
            <person name="Fang B.Z."/>
            <person name="Ahmed I."/>
            <person name="Li W.J."/>
        </authorList>
    </citation>
    <scope>NUCLEOTIDE SEQUENCE [LARGE SCALE GENOMIC DNA]</scope>
    <source>
        <strain evidence="6 7">NCCP-691</strain>
    </source>
</reference>
<evidence type="ECO:0000256" key="2">
    <source>
        <dbReference type="ARBA" id="ARBA00022692"/>
    </source>
</evidence>
<sequence>MDRSILAVLFLTYFGVAFVWPSVRVWRQTGLNPYVLPSSDDAYGFVTSGFRFVLVGLGLYVVVQAVWEDIDSLLGTLDWLAHSAARIAGWALLIASLVWTVIAQAQMGKSWRIGIDQKNRTSLVTAGLFAWSRNPIFLGMRLSLLGLVLLRPNVVTVAAAIAADVLIQIQVRLEEDFLLKQHGATYEEYVRKTRRWL</sequence>
<gene>
    <name evidence="6" type="ORF">NCCP691_19210</name>
</gene>
<keyword evidence="3 5" id="KW-1133">Transmembrane helix</keyword>